<keyword evidence="1" id="KW-0472">Membrane</keyword>
<dbReference type="KEGG" id="aph:APH_1222"/>
<evidence type="ECO:0000313" key="3">
    <source>
        <dbReference type="EMBL" id="ABD44004.1"/>
    </source>
</evidence>
<dbReference type="STRING" id="212042.APH_1222"/>
<dbReference type="HOGENOM" id="CLU_3163977_0_0_5"/>
<keyword evidence="1" id="KW-0812">Transmembrane</keyword>
<sequence length="47" mass="5474">MLLRLEGFYQCLMGIWRVFIVQIASLPFVQILTLLASMSIVEQLKFL</sequence>
<dbReference type="AlphaFoldDB" id="Q2GIE8"/>
<accession>Q2GIE8</accession>
<proteinExistence type="predicted"/>
<feature type="transmembrane region" description="Helical" evidence="1">
    <location>
        <begin position="20"/>
        <end position="41"/>
    </location>
</feature>
<reference evidence="2 4" key="1">
    <citation type="journal article" date="2006" name="PLoS Genet.">
        <title>Comparative genomics of emerging human ehrlichiosis agents.</title>
        <authorList>
            <person name="Dunning Hotopp J.C."/>
            <person name="Lin M."/>
            <person name="Madupu R."/>
            <person name="Crabtree J."/>
            <person name="Angiuoli S.V."/>
            <person name="Eisen J.A."/>
            <person name="Seshadri R."/>
            <person name="Ren Q."/>
            <person name="Wu M."/>
            <person name="Utterback T.R."/>
            <person name="Smith S."/>
            <person name="Lewis M."/>
            <person name="Khouri H."/>
            <person name="Zhang C."/>
            <person name="Niu H."/>
            <person name="Lin Q."/>
            <person name="Ohashi N."/>
            <person name="Zhi N."/>
            <person name="Nelson W."/>
            <person name="Brinkac L.M."/>
            <person name="Dodson R.J."/>
            <person name="Rosovitz M.J."/>
            <person name="Sundaram J."/>
            <person name="Daugherty S.C."/>
            <person name="Davidsen T."/>
            <person name="Durkin A.S."/>
            <person name="Gwinn M."/>
            <person name="Haft D.H."/>
            <person name="Selengut J.D."/>
            <person name="Sullivan S.A."/>
            <person name="Zafar N."/>
            <person name="Zhou L."/>
            <person name="Benahmed F."/>
            <person name="Forberger H."/>
            <person name="Halpin R."/>
            <person name="Mulligan S."/>
            <person name="Robinson J."/>
            <person name="White O."/>
            <person name="Rikihisa Y."/>
            <person name="Tettelin H."/>
        </authorList>
    </citation>
    <scope>NUCLEOTIDE SEQUENCE [LARGE SCALE GENOMIC DNA]</scope>
    <source>
        <strain evidence="2 4">HZ</strain>
    </source>
</reference>
<dbReference type="Proteomes" id="UP000001943">
    <property type="component" value="Chromosome"/>
</dbReference>
<dbReference type="KEGG" id="aph:APH_1353"/>
<dbReference type="EnsemblBacteria" id="ABD43757">
    <property type="protein sequence ID" value="ABD43757"/>
    <property type="gene ID" value="APH_1353"/>
</dbReference>
<organism evidence="2 4">
    <name type="scientific">Anaplasma phagocytophilum (strain HZ)</name>
    <dbReference type="NCBI Taxonomy" id="212042"/>
    <lineage>
        <taxon>Bacteria</taxon>
        <taxon>Pseudomonadati</taxon>
        <taxon>Pseudomonadota</taxon>
        <taxon>Alphaproteobacteria</taxon>
        <taxon>Rickettsiales</taxon>
        <taxon>Anaplasmataceae</taxon>
        <taxon>Anaplasma</taxon>
        <taxon>phagocytophilum group</taxon>
    </lineage>
</organism>
<dbReference type="PaxDb" id="212042-APH_1222"/>
<dbReference type="EMBL" id="CP000235">
    <property type="protein sequence ID" value="ABD43757.1"/>
    <property type="molecule type" value="Genomic_DNA"/>
</dbReference>
<protein>
    <submittedName>
        <fullName evidence="2">Uncharacterized protein</fullName>
    </submittedName>
</protein>
<reference evidence="2" key="2">
    <citation type="journal article" date="2011" name="Front. Microbiol.">
        <title>Global proteomic analysis of two tick-borne emerging zoonotic agents: anaplasma phagocytophilum and ehrlichia chaffeensis.</title>
        <authorList>
            <person name="Lin M."/>
            <person name="Kikuchi T."/>
            <person name="Brewer H.M."/>
            <person name="Norbeck A.D."/>
            <person name="Rikihisa Y."/>
        </authorList>
    </citation>
    <scope>NUCLEOTIDE SEQUENCE</scope>
    <source>
        <strain evidence="2">HZ</strain>
    </source>
</reference>
<evidence type="ECO:0000256" key="1">
    <source>
        <dbReference type="SAM" id="Phobius"/>
    </source>
</evidence>
<evidence type="ECO:0000313" key="2">
    <source>
        <dbReference type="EMBL" id="ABD43757.1"/>
    </source>
</evidence>
<gene>
    <name evidence="3" type="ordered locus">APH_1222</name>
    <name evidence="2" type="ordered locus">APH_1353</name>
</gene>
<keyword evidence="1" id="KW-1133">Transmembrane helix</keyword>
<name>Q2GIE8_ANAPZ</name>
<dbReference type="EnsemblBacteria" id="ABD44004">
    <property type="protein sequence ID" value="ABD44004"/>
    <property type="gene ID" value="APH_1222"/>
</dbReference>
<dbReference type="EMBL" id="CP000235">
    <property type="protein sequence ID" value="ABD44004.1"/>
    <property type="molecule type" value="Genomic_DNA"/>
</dbReference>
<keyword evidence="4" id="KW-1185">Reference proteome</keyword>
<evidence type="ECO:0000313" key="4">
    <source>
        <dbReference type="Proteomes" id="UP000001943"/>
    </source>
</evidence>